<feature type="region of interest" description="Disordered" evidence="1">
    <location>
        <begin position="48"/>
        <end position="74"/>
    </location>
</feature>
<dbReference type="RefSeq" id="WP_016360781.1">
    <property type="nucleotide sequence ID" value="NZ_KE150238.1"/>
</dbReference>
<proteinExistence type="predicted"/>
<gene>
    <name evidence="2" type="ORF">HMPREF0179_01152</name>
</gene>
<dbReference type="OrthoDB" id="5523499at2"/>
<evidence type="ECO:0000256" key="1">
    <source>
        <dbReference type="SAM" id="MobiDB-lite"/>
    </source>
</evidence>
<dbReference type="GeneID" id="78086291"/>
<accession>E5Y4P0</accession>
<dbReference type="STRING" id="563192.HMPREF0179_01152"/>
<protein>
    <submittedName>
        <fullName evidence="2">Uncharacterized protein</fullName>
    </submittedName>
</protein>
<evidence type="ECO:0000313" key="3">
    <source>
        <dbReference type="Proteomes" id="UP000006034"/>
    </source>
</evidence>
<comment type="caution">
    <text evidence="2">The sequence shown here is derived from an EMBL/GenBank/DDBJ whole genome shotgun (WGS) entry which is preliminary data.</text>
</comment>
<dbReference type="AlphaFoldDB" id="E5Y4P0"/>
<keyword evidence="3" id="KW-1185">Reference proteome</keyword>
<reference evidence="2 3" key="2">
    <citation type="submission" date="2013-04" db="EMBL/GenBank/DDBJ databases">
        <title>The Genome Sequence of Bilophila wadsworthia 3_1_6.</title>
        <authorList>
            <consortium name="The Broad Institute Genomics Platform"/>
            <person name="Earl A."/>
            <person name="Ward D."/>
            <person name="Feldgarden M."/>
            <person name="Gevers D."/>
            <person name="Sibley C."/>
            <person name="Strauss J."/>
            <person name="Allen-Vercoe E."/>
            <person name="Walker B."/>
            <person name="Young S."/>
            <person name="Zeng Q."/>
            <person name="Gargeya S."/>
            <person name="Fitzgerald M."/>
            <person name="Haas B."/>
            <person name="Abouelleil A."/>
            <person name="Allen A.W."/>
            <person name="Alvarado L."/>
            <person name="Arachchi H.M."/>
            <person name="Berlin A.M."/>
            <person name="Chapman S.B."/>
            <person name="Gainer-Dewar J."/>
            <person name="Goldberg J."/>
            <person name="Griggs A."/>
            <person name="Gujja S."/>
            <person name="Hansen M."/>
            <person name="Howarth C."/>
            <person name="Imamovic A."/>
            <person name="Ireland A."/>
            <person name="Larimer J."/>
            <person name="McCowan C."/>
            <person name="Murphy C."/>
            <person name="Pearson M."/>
            <person name="Poon T.W."/>
            <person name="Priest M."/>
            <person name="Roberts A."/>
            <person name="Saif S."/>
            <person name="Shea T."/>
            <person name="Sisk P."/>
            <person name="Sykes S."/>
            <person name="Wortman J."/>
            <person name="Nusbaum C."/>
            <person name="Birren B."/>
        </authorList>
    </citation>
    <scope>NUCLEOTIDE SEQUENCE [LARGE SCALE GENOMIC DNA]</scope>
    <source>
        <strain evidence="2 3">3_1_6</strain>
    </source>
</reference>
<name>E5Y4P0_BILW3</name>
<dbReference type="HOGENOM" id="CLU_2680323_0_0_7"/>
<organism evidence="2 3">
    <name type="scientific">Bilophila wadsworthia (strain 3_1_6)</name>
    <dbReference type="NCBI Taxonomy" id="563192"/>
    <lineage>
        <taxon>Bacteria</taxon>
        <taxon>Pseudomonadati</taxon>
        <taxon>Thermodesulfobacteriota</taxon>
        <taxon>Desulfovibrionia</taxon>
        <taxon>Desulfovibrionales</taxon>
        <taxon>Desulfovibrionaceae</taxon>
        <taxon>Bilophila</taxon>
    </lineage>
</organism>
<evidence type="ECO:0000313" key="2">
    <source>
        <dbReference type="EMBL" id="EFV45046.2"/>
    </source>
</evidence>
<sequence>MSLDEREDPDEEQEIEVEGIPFVVNEDVIDSYGLKYTIAVDEHNMPAVSSELQKASPAPESDGACSEEKACSLS</sequence>
<dbReference type="Proteomes" id="UP000006034">
    <property type="component" value="Unassembled WGS sequence"/>
</dbReference>
<reference evidence="2 3" key="1">
    <citation type="submission" date="2010-10" db="EMBL/GenBank/DDBJ databases">
        <authorList>
            <consortium name="The Broad Institute Genome Sequencing Platform"/>
            <person name="Ward D."/>
            <person name="Earl A."/>
            <person name="Feldgarden M."/>
            <person name="Young S.K."/>
            <person name="Gargeya S."/>
            <person name="Zeng Q."/>
            <person name="Alvarado L."/>
            <person name="Berlin A."/>
            <person name="Bochicchio J."/>
            <person name="Chapman S.B."/>
            <person name="Chen Z."/>
            <person name="Freedman E."/>
            <person name="Gellesch M."/>
            <person name="Goldberg J."/>
            <person name="Griggs A."/>
            <person name="Gujja S."/>
            <person name="Heilman E."/>
            <person name="Heiman D."/>
            <person name="Howarth C."/>
            <person name="Mehta T."/>
            <person name="Neiman D."/>
            <person name="Pearson M."/>
            <person name="Roberts A."/>
            <person name="Saif S."/>
            <person name="Shea T."/>
            <person name="Shenoy N."/>
            <person name="Sisk P."/>
            <person name="Stolte C."/>
            <person name="Sykes S."/>
            <person name="White J."/>
            <person name="Yandava C."/>
            <person name="Allen-Vercoe E."/>
            <person name="Sibley C."/>
            <person name="Ambrose C.E."/>
            <person name="Strauss J."/>
            <person name="Daigneault M."/>
            <person name="Haas B."/>
            <person name="Nusbaum C."/>
            <person name="Birren B."/>
        </authorList>
    </citation>
    <scope>NUCLEOTIDE SEQUENCE [LARGE SCALE GENOMIC DNA]</scope>
    <source>
        <strain evidence="2 3">3_1_6</strain>
    </source>
</reference>
<dbReference type="EMBL" id="ADCP02000001">
    <property type="protein sequence ID" value="EFV45046.2"/>
    <property type="molecule type" value="Genomic_DNA"/>
</dbReference>